<dbReference type="InterPro" id="IPR012334">
    <property type="entry name" value="Pectin_lyas_fold"/>
</dbReference>
<dbReference type="Gene3D" id="2.160.20.10">
    <property type="entry name" value="Single-stranded right-handed beta-helix, Pectin lyase-like"/>
    <property type="match status" value="2"/>
</dbReference>
<accession>A0ABU4HXY2</accession>
<dbReference type="RefSeq" id="WP_318600561.1">
    <property type="nucleotide sequence ID" value="NZ_JAWSTH010000118.1"/>
</dbReference>
<reference evidence="3 4" key="2">
    <citation type="submission" date="2023-10" db="EMBL/GenBank/DDBJ databases">
        <authorList>
            <person name="Han X.F."/>
        </authorList>
    </citation>
    <scope>NUCLEOTIDE SEQUENCE [LARGE SCALE GENOMIC DNA]</scope>
    <source>
        <strain evidence="3 4">KCTC 39840</strain>
    </source>
</reference>
<evidence type="ECO:0000313" key="3">
    <source>
        <dbReference type="EMBL" id="MDW5598093.1"/>
    </source>
</evidence>
<sequence length="942" mass="92114">MPASVTRTALLPLLFTLLAALGIVATAAHAAPVETVTNLDDAGAGSLRQAVADVDAGGAVAFAPLLSGTITLTSGELALDDAVTIDGPGAQELAISGNDSSRIFAVTAAGDVELSGLTLTHGRVVSDSFADVHGGAVHAAGGRLTIRDSRITDNAVTNVVGGSSAFGGGVSVTSGALVMERVALTNNTATGPLQGHGGGLMVHSWAGAVTLRNVTVAGNRAGTNSGGILVGNGNGGGAVVLEQVTIAGNSAPSGGGLATTVATTVVDSIVAGNTAAVAGPDCWTGIAGSFVSAGANVLESTGDCVTSGSGTLIVGEDPLLGPLALNGPGGTETLAPGAGSPALDAAPLSGDGACPPPATDQRGVARPQGAACDLGAFEARAASPRLDPGIADFGGISPPYESVGPMTVRLHNDGELPLELDSFALAGADADQFELGASDCGASVAAAAWCDTEVSFDPTTSGQKSARLAFESPAGDFDMTVTGRAFAAQETVTTLADDGPGSLRQALADLGPYGTIRFADGLTGTIRLTSGEITVRNNVTIDGPGAQRLAISGDDSTRIFTFDRDVPNIVLSGLTLRDGLAQPSTPSFGAWGGAIYKSGDGRLTIRDSRLVDNRVATTTASAAYGGAIALIDGELTLERVSLAGNRAESTDGLGLGGAIDAGFHTDAITLRNVTLTGNVATGGDEGRGGALRAGDLTRGPPIVVEQTTIAGNSATSGGGIYTTEPGVRLVDSVVADNAAGDCATVASGSLELRGKDLIEDATGCTTSGAGTLISGEDPLLGPLALNGPGETETMALGAGSPALDAAPLSGDGACPPPATDQRGVERPQGAACDLGAFEARPAVASLAPASLEFGARLAGGGASEPLALTLANGADADLPLARETVALAGTAADQFTLDTGGCPAVLAPGADCELAATFAPTRVGALAAEVSAGAASAALRGS</sequence>
<dbReference type="Proteomes" id="UP001284601">
    <property type="component" value="Unassembled WGS sequence"/>
</dbReference>
<gene>
    <name evidence="3" type="ORF">R7226_27300</name>
</gene>
<feature type="region of interest" description="Disordered" evidence="1">
    <location>
        <begin position="327"/>
        <end position="367"/>
    </location>
</feature>
<comment type="caution">
    <text evidence="3">The sequence shown here is derived from an EMBL/GenBank/DDBJ whole genome shotgun (WGS) entry which is preliminary data.</text>
</comment>
<feature type="signal peptide" evidence="2">
    <location>
        <begin position="1"/>
        <end position="30"/>
    </location>
</feature>
<keyword evidence="2" id="KW-0732">Signal</keyword>
<dbReference type="NCBIfam" id="NF012200">
    <property type="entry name" value="choice_anch_D"/>
    <property type="match status" value="2"/>
</dbReference>
<dbReference type="EMBL" id="JAWSTH010000118">
    <property type="protein sequence ID" value="MDW5598093.1"/>
    <property type="molecule type" value="Genomic_DNA"/>
</dbReference>
<dbReference type="NCBIfam" id="NF041518">
    <property type="entry name" value="choice_anch_Q"/>
    <property type="match status" value="2"/>
</dbReference>
<reference evidence="4" key="1">
    <citation type="submission" date="2023-07" db="EMBL/GenBank/DDBJ databases">
        <title>Conexibacter stalactiti sp. nov., isolated from stalactites in a lava cave and emended description of the genus Conexibacter.</title>
        <authorList>
            <person name="Lee S.D."/>
        </authorList>
    </citation>
    <scope>NUCLEOTIDE SEQUENCE [LARGE SCALE GENOMIC DNA]</scope>
    <source>
        <strain evidence="4">KCTC 39840</strain>
    </source>
</reference>
<dbReference type="InterPro" id="IPR059226">
    <property type="entry name" value="Choice_anch_Q_dom"/>
</dbReference>
<name>A0ABU4HXY2_9ACTN</name>
<evidence type="ECO:0000256" key="1">
    <source>
        <dbReference type="SAM" id="MobiDB-lite"/>
    </source>
</evidence>
<keyword evidence="4" id="KW-1185">Reference proteome</keyword>
<feature type="non-terminal residue" evidence="3">
    <location>
        <position position="942"/>
    </location>
</feature>
<dbReference type="InterPro" id="IPR013783">
    <property type="entry name" value="Ig-like_fold"/>
</dbReference>
<organism evidence="3 4">
    <name type="scientific">Conexibacter stalactiti</name>
    <dbReference type="NCBI Taxonomy" id="1940611"/>
    <lineage>
        <taxon>Bacteria</taxon>
        <taxon>Bacillati</taxon>
        <taxon>Actinomycetota</taxon>
        <taxon>Thermoleophilia</taxon>
        <taxon>Solirubrobacterales</taxon>
        <taxon>Conexibacteraceae</taxon>
        <taxon>Conexibacter</taxon>
    </lineage>
</organism>
<proteinExistence type="predicted"/>
<dbReference type="InterPro" id="IPR011050">
    <property type="entry name" value="Pectin_lyase_fold/virulence"/>
</dbReference>
<feature type="chain" id="PRO_5046472191" evidence="2">
    <location>
        <begin position="31"/>
        <end position="942"/>
    </location>
</feature>
<evidence type="ECO:0000313" key="4">
    <source>
        <dbReference type="Proteomes" id="UP001284601"/>
    </source>
</evidence>
<evidence type="ECO:0000256" key="2">
    <source>
        <dbReference type="SAM" id="SignalP"/>
    </source>
</evidence>
<dbReference type="SUPFAM" id="SSF51126">
    <property type="entry name" value="Pectin lyase-like"/>
    <property type="match status" value="2"/>
</dbReference>
<protein>
    <submittedName>
        <fullName evidence="3">Choice-of-anchor Q domain-containing protein</fullName>
    </submittedName>
</protein>
<dbReference type="InterPro" id="IPR006626">
    <property type="entry name" value="PbH1"/>
</dbReference>
<dbReference type="PANTHER" id="PTHR11319:SF35">
    <property type="entry name" value="OUTER MEMBRANE PROTEIN PMPC-RELATED"/>
    <property type="match status" value="1"/>
</dbReference>
<dbReference type="SMART" id="SM00710">
    <property type="entry name" value="PbH1"/>
    <property type="match status" value="8"/>
</dbReference>
<dbReference type="PANTHER" id="PTHR11319">
    <property type="entry name" value="G PROTEIN-COUPLED RECEPTOR-RELATED"/>
    <property type="match status" value="1"/>
</dbReference>
<dbReference type="Gene3D" id="2.60.40.10">
    <property type="entry name" value="Immunoglobulins"/>
    <property type="match status" value="2"/>
</dbReference>